<proteinExistence type="predicted"/>
<dbReference type="InterPro" id="IPR038610">
    <property type="entry name" value="FliK-like_C_sf"/>
</dbReference>
<reference evidence="3 4" key="1">
    <citation type="submission" date="2016-10" db="EMBL/GenBank/DDBJ databases">
        <authorList>
            <person name="de Groot N.N."/>
        </authorList>
    </citation>
    <scope>NUCLEOTIDE SEQUENCE [LARGE SCALE GENOMIC DNA]</scope>
    <source>
        <strain evidence="3 4">DSM 25294</strain>
    </source>
</reference>
<dbReference type="CDD" id="cd17470">
    <property type="entry name" value="T3SS_Flik_C"/>
    <property type="match status" value="1"/>
</dbReference>
<accession>A0A1G9JQ37</accession>
<dbReference type="STRING" id="571298.SAMN04488026_10831"/>
<keyword evidence="4" id="KW-1185">Reference proteome</keyword>
<evidence type="ECO:0000259" key="2">
    <source>
        <dbReference type="Pfam" id="PF02120"/>
    </source>
</evidence>
<evidence type="ECO:0000313" key="3">
    <source>
        <dbReference type="EMBL" id="SDL39561.1"/>
    </source>
</evidence>
<dbReference type="InterPro" id="IPR021136">
    <property type="entry name" value="Flagellar_hook_control-like_C"/>
</dbReference>
<gene>
    <name evidence="3" type="ORF">SAMN04488026_10831</name>
</gene>
<dbReference type="RefSeq" id="WP_212635151.1">
    <property type="nucleotide sequence ID" value="NZ_FNEK01000083.1"/>
</dbReference>
<dbReference type="Proteomes" id="UP000199382">
    <property type="component" value="Unassembled WGS sequence"/>
</dbReference>
<feature type="region of interest" description="Disordered" evidence="1">
    <location>
        <begin position="1"/>
        <end position="20"/>
    </location>
</feature>
<name>A0A1G9JQ37_9RHOB</name>
<feature type="region of interest" description="Disordered" evidence="1">
    <location>
        <begin position="49"/>
        <end position="140"/>
    </location>
</feature>
<dbReference type="AlphaFoldDB" id="A0A1G9JQ37"/>
<protein>
    <submittedName>
        <fullName evidence="3">Hook-length control protein FliK</fullName>
    </submittedName>
</protein>
<feature type="domain" description="Flagellar hook-length control protein-like C-terminal" evidence="2">
    <location>
        <begin position="210"/>
        <end position="258"/>
    </location>
</feature>
<dbReference type="Pfam" id="PF02120">
    <property type="entry name" value="Flg_hook"/>
    <property type="match status" value="1"/>
</dbReference>
<dbReference type="EMBL" id="FNEK01000083">
    <property type="protein sequence ID" value="SDL39561.1"/>
    <property type="molecule type" value="Genomic_DNA"/>
</dbReference>
<organism evidence="3 4">
    <name type="scientific">Aliiruegeria lutimaris</name>
    <dbReference type="NCBI Taxonomy" id="571298"/>
    <lineage>
        <taxon>Bacteria</taxon>
        <taxon>Pseudomonadati</taxon>
        <taxon>Pseudomonadota</taxon>
        <taxon>Alphaproteobacteria</taxon>
        <taxon>Rhodobacterales</taxon>
        <taxon>Roseobacteraceae</taxon>
        <taxon>Aliiruegeria</taxon>
    </lineage>
</organism>
<dbReference type="Gene3D" id="3.30.750.140">
    <property type="match status" value="1"/>
</dbReference>
<evidence type="ECO:0000313" key="4">
    <source>
        <dbReference type="Proteomes" id="UP000199382"/>
    </source>
</evidence>
<evidence type="ECO:0000256" key="1">
    <source>
        <dbReference type="SAM" id="MobiDB-lite"/>
    </source>
</evidence>
<feature type="compositionally biased region" description="Polar residues" evidence="1">
    <location>
        <begin position="121"/>
        <end position="138"/>
    </location>
</feature>
<sequence length="259" mass="28185">MQFDGKPRSPFLASVHPSPQSGLQIALDRGASTVTPVESEVDVLMSQAARAEDSRQSIAPETFDAARSFVQQSPQGRWPNASRELEGQPDDSPSIMGADTLENEERSAADTPPRIPERPDSSSGVQNGATTATVTGTFNPDWAAGDPSILTEQEFEAALELDLSEVFSERGREGVGPTTFRQSDMFSVTLRTASKSLAETIGDRVQTTSRESFDVRLSPEELGNLRISFRNADSGLNVSIHADRPETLELFRRNIEMLS</sequence>